<feature type="region of interest" description="Disordered" evidence="12">
    <location>
        <begin position="364"/>
        <end position="383"/>
    </location>
</feature>
<dbReference type="InterPro" id="IPR036942">
    <property type="entry name" value="Beta-barrel_TonB_sf"/>
</dbReference>
<dbReference type="InterPro" id="IPR000531">
    <property type="entry name" value="Beta-barrel_TonB"/>
</dbReference>
<evidence type="ECO:0000256" key="3">
    <source>
        <dbReference type="ARBA" id="ARBA00022452"/>
    </source>
</evidence>
<dbReference type="SUPFAM" id="SSF56935">
    <property type="entry name" value="Porins"/>
    <property type="match status" value="1"/>
</dbReference>
<dbReference type="InterPro" id="IPR039426">
    <property type="entry name" value="TonB-dep_rcpt-like"/>
</dbReference>
<dbReference type="EMBL" id="AP018664">
    <property type="protein sequence ID" value="BBD99986.1"/>
    <property type="molecule type" value="Genomic_DNA"/>
</dbReference>
<dbReference type="GO" id="GO:0009279">
    <property type="term" value="C:cell outer membrane"/>
    <property type="evidence" value="ECO:0007669"/>
    <property type="project" value="UniProtKB-SubCell"/>
</dbReference>
<evidence type="ECO:0000256" key="6">
    <source>
        <dbReference type="ARBA" id="ARBA00023004"/>
    </source>
</evidence>
<keyword evidence="8 11" id="KW-0798">TonB box</keyword>
<dbReference type="Gene3D" id="2.40.170.20">
    <property type="entry name" value="TonB-dependent receptor, beta-barrel domain"/>
    <property type="match status" value="1"/>
</dbReference>
<keyword evidence="3" id="KW-1134">Transmembrane beta strand</keyword>
<dbReference type="PROSITE" id="PS51257">
    <property type="entry name" value="PROKAR_LIPOPROTEIN"/>
    <property type="match status" value="1"/>
</dbReference>
<evidence type="ECO:0000256" key="4">
    <source>
        <dbReference type="ARBA" id="ARBA00022496"/>
    </source>
</evidence>
<dbReference type="Gene3D" id="3.55.50.30">
    <property type="match status" value="1"/>
</dbReference>
<evidence type="ECO:0000256" key="7">
    <source>
        <dbReference type="ARBA" id="ARBA00023065"/>
    </source>
</evidence>
<keyword evidence="2" id="KW-0813">Transport</keyword>
<dbReference type="SMART" id="SM00965">
    <property type="entry name" value="STN"/>
    <property type="match status" value="1"/>
</dbReference>
<keyword evidence="6" id="KW-0408">Iron</keyword>
<keyword evidence="7" id="KW-0406">Ion transport</keyword>
<evidence type="ECO:0000256" key="8">
    <source>
        <dbReference type="ARBA" id="ARBA00023077"/>
    </source>
</evidence>
<proteinExistence type="inferred from homology"/>
<evidence type="ECO:0000313" key="16">
    <source>
        <dbReference type="Proteomes" id="UP000279959"/>
    </source>
</evidence>
<keyword evidence="9 11" id="KW-0472">Membrane</keyword>
<dbReference type="InterPro" id="IPR012910">
    <property type="entry name" value="Plug_dom"/>
</dbReference>
<sequence>MTAIRHCAIWSVSWVCACAVTLATGAWSRTEAREAAAPPIDLSSGTLADALDELARERRVSIGTEGALPRIRVRPVRGAMTEGQALERLLAGTGYRARQTGPSAWRIERAPQSLAKPAAPILRPPAPPPSPLILVTATKQPTDILSLPASVSVVDAMHMPAGSGSLGGTGDIAARIDGLALTALGPGRNRMFLRGIADSAFGGESQSTVAVVLDETRLTYSAPDPDLRLVDIERVEVLKGPQGSLYGSGTLGGIYRMTPQPVDLEKTMAAISGGGSIVAGGAGGYSASAVANMPVIGGTAGLRLVAYTALEPGWIDSGTGVDRRRHINPTRVTGGRGQIGIVPAEGWRLDFTAMAQWLNSKDSRYTDRKGSYDRPAQLPEPHDNDLRHAAARLHGSLSGIDIMLSTGMTWHEVADMFDATVGAEGFGLPDPQILADDRRFRLWDTELRARGAWGAVAWLAGLSRIDASQSLSIRLLGGQDRALLLARNRRDSHETGAYLDLTYPVTGTLTAQVGGRFYHGFTADRVAASGGTLLREREQTGVTPSFALSWKPDPDRLVYLRYGSAVRQSAPGQSRSGGGDGVEGDELASLEIGWKQALGAGHVEASAWLSRWSHVRSDTLTPSALIETVEAGDARIAGVELSVDLPVGGGRSIEAGGNVTDARLIRNALGYALRDTRLPVVPDHSLRAALAQVFALGGMKGAARIGLRYVGPAHLSFDPDLDRRMGNLLESGVEASLSRGNWTLSAAAANPLGRKGRAFAYGNPLRYRMSPQIISQDPRTVSLTLAARF</sequence>
<evidence type="ECO:0000256" key="11">
    <source>
        <dbReference type="RuleBase" id="RU003357"/>
    </source>
</evidence>
<reference evidence="15 16" key="1">
    <citation type="submission" date="2018-05" db="EMBL/GenBank/DDBJ databases">
        <title>Complete Genome Sequence of the Nonylphenol-Degrading Bacterium Sphingobium amiense DSM 16289T.</title>
        <authorList>
            <person name="Ootsuka M."/>
            <person name="Nishizawa T."/>
            <person name="Ohta H."/>
        </authorList>
    </citation>
    <scope>NUCLEOTIDE SEQUENCE [LARGE SCALE GENOMIC DNA]</scope>
    <source>
        <strain evidence="15 16">DSM 16289</strain>
    </source>
</reference>
<keyword evidence="5" id="KW-0812">Transmembrane</keyword>
<accession>A0A494W9H7</accession>
<evidence type="ECO:0000256" key="12">
    <source>
        <dbReference type="SAM" id="MobiDB-lite"/>
    </source>
</evidence>
<dbReference type="PANTHER" id="PTHR32552">
    <property type="entry name" value="FERRICHROME IRON RECEPTOR-RELATED"/>
    <property type="match status" value="1"/>
</dbReference>
<comment type="similarity">
    <text evidence="11">Belongs to the TonB-dependent receptor family.</text>
</comment>
<protein>
    <submittedName>
        <fullName evidence="15">TonB-dependent receptor</fullName>
    </submittedName>
</protein>
<keyword evidence="15" id="KW-0675">Receptor</keyword>
<evidence type="ECO:0000256" key="10">
    <source>
        <dbReference type="ARBA" id="ARBA00023237"/>
    </source>
</evidence>
<evidence type="ECO:0000256" key="13">
    <source>
        <dbReference type="SAM" id="SignalP"/>
    </source>
</evidence>
<dbReference type="Proteomes" id="UP000279959">
    <property type="component" value="Chromosome"/>
</dbReference>
<keyword evidence="13" id="KW-0732">Signal</keyword>
<feature type="domain" description="Secretin/TonB short N-terminal" evidence="14">
    <location>
        <begin position="60"/>
        <end position="110"/>
    </location>
</feature>
<dbReference type="GO" id="GO:0006826">
    <property type="term" value="P:iron ion transport"/>
    <property type="evidence" value="ECO:0007669"/>
    <property type="project" value="UniProtKB-KW"/>
</dbReference>
<dbReference type="PANTHER" id="PTHR32552:SF81">
    <property type="entry name" value="TONB-DEPENDENT OUTER MEMBRANE RECEPTOR"/>
    <property type="match status" value="1"/>
</dbReference>
<keyword evidence="16" id="KW-1185">Reference proteome</keyword>
<dbReference type="RefSeq" id="WP_083952344.1">
    <property type="nucleotide sequence ID" value="NZ_AP018664.1"/>
</dbReference>
<dbReference type="KEGG" id="sami:SAMIE_1034870"/>
<organism evidence="15 16">
    <name type="scientific">Sphingobium amiense</name>
    <dbReference type="NCBI Taxonomy" id="135719"/>
    <lineage>
        <taxon>Bacteria</taxon>
        <taxon>Pseudomonadati</taxon>
        <taxon>Pseudomonadota</taxon>
        <taxon>Alphaproteobacteria</taxon>
        <taxon>Sphingomonadales</taxon>
        <taxon>Sphingomonadaceae</taxon>
        <taxon>Sphingobium</taxon>
    </lineage>
</organism>
<feature type="chain" id="PRO_5019856540" evidence="13">
    <location>
        <begin position="18"/>
        <end position="789"/>
    </location>
</feature>
<name>A0A494W9H7_9SPHN</name>
<dbReference type="Pfam" id="PF07715">
    <property type="entry name" value="Plug"/>
    <property type="match status" value="1"/>
</dbReference>
<dbReference type="InterPro" id="IPR011662">
    <property type="entry name" value="Secretin/TonB_short_N"/>
</dbReference>
<keyword evidence="10" id="KW-0998">Cell outer membrane</keyword>
<evidence type="ECO:0000313" key="15">
    <source>
        <dbReference type="EMBL" id="BBD99986.1"/>
    </source>
</evidence>
<evidence type="ECO:0000256" key="1">
    <source>
        <dbReference type="ARBA" id="ARBA00004571"/>
    </source>
</evidence>
<keyword evidence="4" id="KW-0410">Iron transport</keyword>
<feature type="signal peptide" evidence="13">
    <location>
        <begin position="1"/>
        <end position="17"/>
    </location>
</feature>
<dbReference type="AlphaFoldDB" id="A0A494W9H7"/>
<comment type="subcellular location">
    <subcellularLocation>
        <location evidence="1">Cell outer membrane</location>
        <topology evidence="1">Multi-pass membrane protein</topology>
    </subcellularLocation>
</comment>
<gene>
    <name evidence="15" type="ORF">SAMIE_1034870</name>
</gene>
<evidence type="ECO:0000256" key="9">
    <source>
        <dbReference type="ARBA" id="ARBA00023136"/>
    </source>
</evidence>
<evidence type="ECO:0000256" key="2">
    <source>
        <dbReference type="ARBA" id="ARBA00022448"/>
    </source>
</evidence>
<evidence type="ECO:0000256" key="5">
    <source>
        <dbReference type="ARBA" id="ARBA00022692"/>
    </source>
</evidence>
<evidence type="ECO:0000259" key="14">
    <source>
        <dbReference type="SMART" id="SM00965"/>
    </source>
</evidence>
<dbReference type="Pfam" id="PF00593">
    <property type="entry name" value="TonB_dep_Rec_b-barrel"/>
    <property type="match status" value="1"/>
</dbReference>